<organism evidence="1 2">
    <name type="scientific">Alistipes timonensis JC136</name>
    <dbReference type="NCBI Taxonomy" id="1033731"/>
    <lineage>
        <taxon>Bacteria</taxon>
        <taxon>Pseudomonadati</taxon>
        <taxon>Bacteroidota</taxon>
        <taxon>Bacteroidia</taxon>
        <taxon>Bacteroidales</taxon>
        <taxon>Rikenellaceae</taxon>
        <taxon>Alistipes</taxon>
    </lineage>
</organism>
<dbReference type="RefSeq" id="WP_231290777.1">
    <property type="nucleotide sequence ID" value="NZ_CAEG01000010.1"/>
</dbReference>
<accession>A0A1H4ALG8</accession>
<name>A0A1H4ALG8_9BACT</name>
<dbReference type="EMBL" id="FNRI01000003">
    <property type="protein sequence ID" value="SEA36799.1"/>
    <property type="molecule type" value="Genomic_DNA"/>
</dbReference>
<dbReference type="InterPro" id="IPR014985">
    <property type="entry name" value="WbqC"/>
</dbReference>
<reference evidence="1 2" key="1">
    <citation type="submission" date="2016-10" db="EMBL/GenBank/DDBJ databases">
        <authorList>
            <person name="de Groot N.N."/>
        </authorList>
    </citation>
    <scope>NUCLEOTIDE SEQUENCE [LARGE SCALE GENOMIC DNA]</scope>
    <source>
        <strain evidence="1 2">DSM 25383</strain>
    </source>
</reference>
<evidence type="ECO:0000313" key="1">
    <source>
        <dbReference type="EMBL" id="SEA36799.1"/>
    </source>
</evidence>
<dbReference type="STRING" id="1033731.SAMN05444145_10354"/>
<dbReference type="Proteomes" id="UP000183253">
    <property type="component" value="Unassembled WGS sequence"/>
</dbReference>
<evidence type="ECO:0000313" key="2">
    <source>
        <dbReference type="Proteomes" id="UP000183253"/>
    </source>
</evidence>
<proteinExistence type="predicted"/>
<dbReference type="Pfam" id="PF08889">
    <property type="entry name" value="WbqC"/>
    <property type="match status" value="1"/>
</dbReference>
<dbReference type="AlphaFoldDB" id="A0A1H4ALG8"/>
<gene>
    <name evidence="1" type="ORF">SAMN05444145_10354</name>
</gene>
<keyword evidence="2" id="KW-1185">Reference proteome</keyword>
<sequence>MSTILPLAYLPSVEYFTHLLRGGCVVDLGEHFVKRSERNRTRILAADGVMELTVHVRNANRPRQPMRDMRLDYSKRWQHQHWGALVASYKSSPYFDFYAERLEPFYRRQWEFLADYNLSLLDTVCSLAKVPMPALSENYVDAAAGDLDLRPKHREGPAFVAEPYFQVFSERMPFAPNLSFADLLFAEGPASVSVLARCRQE</sequence>
<protein>
    <submittedName>
        <fullName evidence="1">WbqC-like protein family protein</fullName>
    </submittedName>
</protein>